<dbReference type="KEGG" id="soa:G3M56_006260"/>
<proteinExistence type="predicted"/>
<sequence length="56" mass="5907">MRSFIVLLGSLAGFALVTAIAFICFFVHNLSANLTVTTNAPGHEPTMPALTETTTP</sequence>
<organism evidence="1 2">
    <name type="scientific">Sulfuriroseicoccus oceanibius</name>
    <dbReference type="NCBI Taxonomy" id="2707525"/>
    <lineage>
        <taxon>Bacteria</taxon>
        <taxon>Pseudomonadati</taxon>
        <taxon>Verrucomicrobiota</taxon>
        <taxon>Verrucomicrobiia</taxon>
        <taxon>Verrucomicrobiales</taxon>
        <taxon>Verrucomicrobiaceae</taxon>
        <taxon>Sulfuriroseicoccus</taxon>
    </lineage>
</organism>
<gene>
    <name evidence="1" type="ORF">G3M56_006260</name>
</gene>
<evidence type="ECO:0000313" key="2">
    <source>
        <dbReference type="Proteomes" id="UP000475117"/>
    </source>
</evidence>
<keyword evidence="2" id="KW-1185">Reference proteome</keyword>
<evidence type="ECO:0000313" key="1">
    <source>
        <dbReference type="EMBL" id="QQL46181.1"/>
    </source>
</evidence>
<dbReference type="AlphaFoldDB" id="A0A6B3LBZ9"/>
<dbReference type="RefSeq" id="WP_164362932.1">
    <property type="nucleotide sequence ID" value="NZ_CP066776.1"/>
</dbReference>
<reference evidence="1 2" key="1">
    <citation type="submission" date="2020-12" db="EMBL/GenBank/DDBJ databases">
        <title>Sulforoseuscoccus oceanibium gen. nov., sp. nov., a representative of the phylum Verrucomicrobia with special cytoplasmic membrane, and proposal of Sulforoseuscoccusaceae fam. nov.</title>
        <authorList>
            <person name="Xi F."/>
        </authorList>
    </citation>
    <scope>NUCLEOTIDE SEQUENCE [LARGE SCALE GENOMIC DNA]</scope>
    <source>
        <strain evidence="1 2">T37</strain>
    </source>
</reference>
<protein>
    <submittedName>
        <fullName evidence="1">Uncharacterized protein</fullName>
    </submittedName>
</protein>
<accession>A0A6B3LBZ9</accession>
<name>A0A6B3LBZ9_9BACT</name>
<dbReference type="Proteomes" id="UP000475117">
    <property type="component" value="Chromosome"/>
</dbReference>
<dbReference type="EMBL" id="CP066776">
    <property type="protein sequence ID" value="QQL46181.1"/>
    <property type="molecule type" value="Genomic_DNA"/>
</dbReference>